<feature type="transmembrane region" description="Helical" evidence="4">
    <location>
        <begin position="468"/>
        <end position="486"/>
    </location>
</feature>
<evidence type="ECO:0000256" key="3">
    <source>
        <dbReference type="ARBA" id="ARBA00023088"/>
    </source>
</evidence>
<keyword evidence="4" id="KW-0812">Transmembrane</keyword>
<dbReference type="AlphaFoldDB" id="W0FMF5"/>
<evidence type="ECO:0000256" key="4">
    <source>
        <dbReference type="SAM" id="Phobius"/>
    </source>
</evidence>
<organism evidence="7">
    <name type="scientific">uncultured bacterium Contigcl_1764b</name>
    <dbReference type="NCBI Taxonomy" id="1393658"/>
    <lineage>
        <taxon>Bacteria</taxon>
        <taxon>environmental samples</taxon>
    </lineage>
</organism>
<evidence type="ECO:0000256" key="2">
    <source>
        <dbReference type="ARBA" id="ARBA00022525"/>
    </source>
</evidence>
<keyword evidence="3" id="KW-0572">Peptidoglycan-anchor</keyword>
<keyword evidence="2" id="KW-0964">Secreted</keyword>
<keyword evidence="5" id="KW-0732">Signal</keyword>
<dbReference type="Pfam" id="PF17802">
    <property type="entry name" value="SpaA"/>
    <property type="match status" value="1"/>
</dbReference>
<evidence type="ECO:0000256" key="5">
    <source>
        <dbReference type="SAM" id="SignalP"/>
    </source>
</evidence>
<dbReference type="Gene3D" id="2.60.40.740">
    <property type="match status" value="1"/>
</dbReference>
<keyword evidence="4" id="KW-0472">Membrane</keyword>
<evidence type="ECO:0000313" key="7">
    <source>
        <dbReference type="EMBL" id="AHF26088.1"/>
    </source>
</evidence>
<dbReference type="Gene3D" id="2.60.40.10">
    <property type="entry name" value="Immunoglobulins"/>
    <property type="match status" value="1"/>
</dbReference>
<protein>
    <submittedName>
        <fullName evidence="7">Putative LPXTG-motif protein cell wall anchor domain protein</fullName>
    </submittedName>
</protein>
<feature type="domain" description="Gram-positive cocci surface proteins LPxTG" evidence="6">
    <location>
        <begin position="458"/>
        <end position="492"/>
    </location>
</feature>
<dbReference type="NCBIfam" id="TIGR01167">
    <property type="entry name" value="LPXTG_anchor"/>
    <property type="match status" value="1"/>
</dbReference>
<dbReference type="InterPro" id="IPR041033">
    <property type="entry name" value="SpaA_PFL_dom_1"/>
</dbReference>
<sequence length="492" mass="52205">MQNMKKLIALVLALAMVALCAVASAAKITINRDSTHLEGTGVTDTTEYHYYKIFDAVTPDDFELTDSNIETTKTDAAGFTYSIAKTSSWLATVQNLTDYFKLTEKTDKYLVELVGDATAARAKLIASALLAATTDGSGSIAPDGSLTLGDEKDVANGYYLIATTGQPNLVLATTDVEITEKNDFPSVSKTVAAADKYAQIGKDVTFTVTVTVPADAKLPITLTDEMTEGLDFKAITSVVDKNSTAIPVKTESASGYTYSAGADSQHFTIVFDAATVTANEGGTIVVTYTATVNAKAVVETADVNKVTLTYGNYNQWDTDDLDENSFTIRKYDGSDTKATKTPIGGAIFELKQGTDTVKLIKVSSTEYRVADVDEVANKTLKSHNNSSDTIENGDLVNDILTVDDTVITVKGVDSGLSYTLTEIKAPTGFNANTAAQSLSVNEANTYEFTMENNKGTELPSTGGIGTTIFYILGGLLVVGAAVILVARRKASN</sequence>
<name>W0FMF5_9BACT</name>
<dbReference type="NCBIfam" id="TIGR04226">
    <property type="entry name" value="RrgB_K2N_iso_D2"/>
    <property type="match status" value="1"/>
</dbReference>
<dbReference type="PROSITE" id="PS50847">
    <property type="entry name" value="GRAM_POS_ANCHORING"/>
    <property type="match status" value="1"/>
</dbReference>
<evidence type="ECO:0000256" key="1">
    <source>
        <dbReference type="ARBA" id="ARBA00022512"/>
    </source>
</evidence>
<accession>W0FMF5</accession>
<dbReference type="InterPro" id="IPR013783">
    <property type="entry name" value="Ig-like_fold"/>
</dbReference>
<evidence type="ECO:0000259" key="6">
    <source>
        <dbReference type="PROSITE" id="PS50847"/>
    </source>
</evidence>
<dbReference type="EMBL" id="KC246866">
    <property type="protein sequence ID" value="AHF26088.1"/>
    <property type="molecule type" value="Genomic_DNA"/>
</dbReference>
<reference evidence="7" key="1">
    <citation type="journal article" date="2013" name="PLoS ONE">
        <title>Metagenomic insights into the carbohydrate-active enzymes carried by the microorganisms adhering to solid digesta in the rumen of cows.</title>
        <authorList>
            <person name="Wang L."/>
            <person name="Hatem A."/>
            <person name="Catalyurek U.V."/>
            <person name="Morrison M."/>
            <person name="Yu Z."/>
        </authorList>
    </citation>
    <scope>NUCLEOTIDE SEQUENCE</scope>
</reference>
<feature type="signal peptide" evidence="5">
    <location>
        <begin position="1"/>
        <end position="25"/>
    </location>
</feature>
<keyword evidence="4" id="KW-1133">Transmembrane helix</keyword>
<feature type="chain" id="PRO_5004788475" evidence="5">
    <location>
        <begin position="26"/>
        <end position="492"/>
    </location>
</feature>
<proteinExistence type="predicted"/>
<dbReference type="InterPro" id="IPR019931">
    <property type="entry name" value="LPXTG_anchor"/>
</dbReference>
<keyword evidence="1" id="KW-0134">Cell wall</keyword>
<dbReference type="InterPro" id="IPR026466">
    <property type="entry name" value="Fim_isopep_form_D2_dom"/>
</dbReference>